<evidence type="ECO:0000256" key="3">
    <source>
        <dbReference type="ARBA" id="ARBA00023002"/>
    </source>
</evidence>
<dbReference type="Gene3D" id="3.20.20.100">
    <property type="entry name" value="NADP-dependent oxidoreductase domain"/>
    <property type="match status" value="1"/>
</dbReference>
<sequence length="343" mass="37884">MSYGPFDRTYTAAEDRYEKVPYRRTGASGLDLPAFSFGLWQKFGTDYAFATQREIILHAFDLGITHFDNADRYGPPHRAAQHNFGRVLAKDLAPYRDEIVLSTKAGNAIGPSPYLRGGSRKSILNSLEHSLRDLGTDYVDIFYHHSPDLDTPLEETVGALVSAVQQGKALYVGISNYLPDRTHEIAEQLRAAGVPLLIHQARYSIYDRRPEQNGLLDTATQDGFGVIVYSPLAQGLLTDKYLETIPEGARAQNSTFLSPDVIDETYRQRTAELNKIAAARGQSLAQLALQWVLRRPEVTSALIGASSVAQLDHNTAALDFPDFTAEELALIEEHGVHGTGLKL</sequence>
<dbReference type="InterPro" id="IPR036812">
    <property type="entry name" value="NAD(P)_OxRdtase_dom_sf"/>
</dbReference>
<comment type="similarity">
    <text evidence="1">Belongs to the shaker potassium channel beta subunit family.</text>
</comment>
<dbReference type="OrthoDB" id="9768793at2"/>
<dbReference type="PANTHER" id="PTHR43150:SF4">
    <property type="entry name" value="L-GLYCERALDEHYDE 3-PHOSPHATE REDUCTASE"/>
    <property type="match status" value="1"/>
</dbReference>
<dbReference type="InterPro" id="IPR005399">
    <property type="entry name" value="K_chnl_volt-dep_bsu_KCNAB-rel"/>
</dbReference>
<evidence type="ECO:0000256" key="1">
    <source>
        <dbReference type="ARBA" id="ARBA00006515"/>
    </source>
</evidence>
<organism evidence="5 6">
    <name type="scientific">Nocardia alba</name>
    <dbReference type="NCBI Taxonomy" id="225051"/>
    <lineage>
        <taxon>Bacteria</taxon>
        <taxon>Bacillati</taxon>
        <taxon>Actinomycetota</taxon>
        <taxon>Actinomycetes</taxon>
        <taxon>Mycobacteriales</taxon>
        <taxon>Nocardiaceae</taxon>
        <taxon>Nocardia</taxon>
    </lineage>
</organism>
<evidence type="ECO:0000313" key="6">
    <source>
        <dbReference type="Proteomes" id="UP000294856"/>
    </source>
</evidence>
<feature type="domain" description="NADP-dependent oxidoreductase" evidence="4">
    <location>
        <begin position="36"/>
        <end position="334"/>
    </location>
</feature>
<dbReference type="Proteomes" id="UP000294856">
    <property type="component" value="Unassembled WGS sequence"/>
</dbReference>
<evidence type="ECO:0000313" key="5">
    <source>
        <dbReference type="EMBL" id="TCJ95591.1"/>
    </source>
</evidence>
<proteinExistence type="inferred from homology"/>
<dbReference type="STRING" id="1210063.GCA_001612665_04024"/>
<dbReference type="PANTHER" id="PTHR43150">
    <property type="entry name" value="HYPERKINETIC, ISOFORM M"/>
    <property type="match status" value="1"/>
</dbReference>
<name>A0A4R1FW60_9NOCA</name>
<dbReference type="GO" id="GO:0051596">
    <property type="term" value="P:methylglyoxal catabolic process"/>
    <property type="evidence" value="ECO:0007669"/>
    <property type="project" value="TreeGrafter"/>
</dbReference>
<dbReference type="AlphaFoldDB" id="A0A4R1FW60"/>
<dbReference type="CDD" id="cd19089">
    <property type="entry name" value="AKR_AKR14A1_2"/>
    <property type="match status" value="1"/>
</dbReference>
<keyword evidence="2" id="KW-0521">NADP</keyword>
<keyword evidence="3" id="KW-0560">Oxidoreductase</keyword>
<dbReference type="GO" id="GO:0016491">
    <property type="term" value="F:oxidoreductase activity"/>
    <property type="evidence" value="ECO:0007669"/>
    <property type="project" value="UniProtKB-KW"/>
</dbReference>
<gene>
    <name evidence="5" type="ORF">DFR71_4506</name>
</gene>
<evidence type="ECO:0000256" key="2">
    <source>
        <dbReference type="ARBA" id="ARBA00022857"/>
    </source>
</evidence>
<reference evidence="5 6" key="1">
    <citation type="submission" date="2019-03" db="EMBL/GenBank/DDBJ databases">
        <title>Genomic Encyclopedia of Type Strains, Phase IV (KMG-IV): sequencing the most valuable type-strain genomes for metagenomic binning, comparative biology and taxonomic classification.</title>
        <authorList>
            <person name="Goeker M."/>
        </authorList>
    </citation>
    <scope>NUCLEOTIDE SEQUENCE [LARGE SCALE GENOMIC DNA]</scope>
    <source>
        <strain evidence="5 6">DSM 44684</strain>
    </source>
</reference>
<dbReference type="InterPro" id="IPR023210">
    <property type="entry name" value="NADP_OxRdtase_dom"/>
</dbReference>
<evidence type="ECO:0000259" key="4">
    <source>
        <dbReference type="Pfam" id="PF00248"/>
    </source>
</evidence>
<keyword evidence="6" id="KW-1185">Reference proteome</keyword>
<dbReference type="EMBL" id="SMFR01000003">
    <property type="protein sequence ID" value="TCJ95591.1"/>
    <property type="molecule type" value="Genomic_DNA"/>
</dbReference>
<accession>A0A4R1FW60</accession>
<dbReference type="SUPFAM" id="SSF51430">
    <property type="entry name" value="NAD(P)-linked oxidoreductase"/>
    <property type="match status" value="1"/>
</dbReference>
<dbReference type="RefSeq" id="WP_067453232.1">
    <property type="nucleotide sequence ID" value="NZ_SMFR01000003.1"/>
</dbReference>
<comment type="caution">
    <text evidence="5">The sequence shown here is derived from an EMBL/GenBank/DDBJ whole genome shotgun (WGS) entry which is preliminary data.</text>
</comment>
<protein>
    <submittedName>
        <fullName evidence="5">L-glyceraldehyde 3-phosphate reductase</fullName>
    </submittedName>
</protein>
<dbReference type="Pfam" id="PF00248">
    <property type="entry name" value="Aldo_ket_red"/>
    <property type="match status" value="1"/>
</dbReference>